<keyword evidence="1" id="KW-0812">Transmembrane</keyword>
<dbReference type="EMBL" id="JACHJS010000001">
    <property type="protein sequence ID" value="MBB4964045.1"/>
    <property type="molecule type" value="Genomic_DNA"/>
</dbReference>
<feature type="transmembrane region" description="Helical" evidence="1">
    <location>
        <begin position="32"/>
        <end position="48"/>
    </location>
</feature>
<keyword evidence="1" id="KW-1133">Transmembrane helix</keyword>
<evidence type="ECO:0000313" key="3">
    <source>
        <dbReference type="Proteomes" id="UP000542674"/>
    </source>
</evidence>
<dbReference type="AlphaFoldDB" id="A0A7W7T058"/>
<dbReference type="Proteomes" id="UP000542674">
    <property type="component" value="Unassembled WGS sequence"/>
</dbReference>
<organism evidence="2 3">
    <name type="scientific">Saccharothrix violaceirubra</name>
    <dbReference type="NCBI Taxonomy" id="413306"/>
    <lineage>
        <taxon>Bacteria</taxon>
        <taxon>Bacillati</taxon>
        <taxon>Actinomycetota</taxon>
        <taxon>Actinomycetes</taxon>
        <taxon>Pseudonocardiales</taxon>
        <taxon>Pseudonocardiaceae</taxon>
        <taxon>Saccharothrix</taxon>
    </lineage>
</organism>
<sequence length="122" mass="12500">MAKWVWPVATGLVTSATGVALNLATDLRDEPVSWIAVVVLTALGIWVARRSRSHEIVSHAPAVVVGSTTVSNDVPGVVNGNAVQGVTVGPVTFNPTTNIDQTAVAHDGGTVHQAGRDINGGT</sequence>
<proteinExistence type="predicted"/>
<evidence type="ECO:0000256" key="1">
    <source>
        <dbReference type="SAM" id="Phobius"/>
    </source>
</evidence>
<gene>
    <name evidence="2" type="ORF">F4559_001404</name>
</gene>
<comment type="caution">
    <text evidence="2">The sequence shown here is derived from an EMBL/GenBank/DDBJ whole genome shotgun (WGS) entry which is preliminary data.</text>
</comment>
<reference evidence="2 3" key="1">
    <citation type="submission" date="2020-08" db="EMBL/GenBank/DDBJ databases">
        <title>Sequencing the genomes of 1000 actinobacteria strains.</title>
        <authorList>
            <person name="Klenk H.-P."/>
        </authorList>
    </citation>
    <scope>NUCLEOTIDE SEQUENCE [LARGE SCALE GENOMIC DNA]</scope>
    <source>
        <strain evidence="2 3">DSM 45084</strain>
    </source>
</reference>
<evidence type="ECO:0000313" key="2">
    <source>
        <dbReference type="EMBL" id="MBB4964045.1"/>
    </source>
</evidence>
<accession>A0A7W7T058</accession>
<dbReference type="RefSeq" id="WP_184666825.1">
    <property type="nucleotide sequence ID" value="NZ_BAABAI010000003.1"/>
</dbReference>
<name>A0A7W7T058_9PSEU</name>
<keyword evidence="1" id="KW-0472">Membrane</keyword>
<keyword evidence="3" id="KW-1185">Reference proteome</keyword>
<protein>
    <submittedName>
        <fullName evidence="2">Uncharacterized membrane protein YjjB (DUF3815 family)</fullName>
    </submittedName>
</protein>